<feature type="transmembrane region" description="Helical" evidence="1">
    <location>
        <begin position="6"/>
        <end position="31"/>
    </location>
</feature>
<gene>
    <name evidence="2" type="ORF">ETAA1_49400</name>
</gene>
<evidence type="ECO:0000256" key="1">
    <source>
        <dbReference type="SAM" id="Phobius"/>
    </source>
</evidence>
<organism evidence="2 3">
    <name type="scientific">Urbifossiella limnaea</name>
    <dbReference type="NCBI Taxonomy" id="2528023"/>
    <lineage>
        <taxon>Bacteria</taxon>
        <taxon>Pseudomonadati</taxon>
        <taxon>Planctomycetota</taxon>
        <taxon>Planctomycetia</taxon>
        <taxon>Gemmatales</taxon>
        <taxon>Gemmataceae</taxon>
        <taxon>Urbifossiella</taxon>
    </lineage>
</organism>
<proteinExistence type="predicted"/>
<feature type="transmembrane region" description="Helical" evidence="1">
    <location>
        <begin position="105"/>
        <end position="127"/>
    </location>
</feature>
<evidence type="ECO:0000313" key="2">
    <source>
        <dbReference type="EMBL" id="QDU22950.1"/>
    </source>
</evidence>
<evidence type="ECO:0008006" key="4">
    <source>
        <dbReference type="Google" id="ProtNLM"/>
    </source>
</evidence>
<name>A0A517XZL1_9BACT</name>
<dbReference type="RefSeq" id="WP_145243057.1">
    <property type="nucleotide sequence ID" value="NZ_CP036273.1"/>
</dbReference>
<sequence>MPTGPEIILTLKVLVAAVTVILAASLAALAAGRPRLHGRLNTVFFVLTMSTVVGFEALLQFVDVKSAFDPAAREALRVHLWFAVPSAVLLPAMFVTGVRRRKRLHLGLAAVFALLWAGTFVTGVFFLPHS</sequence>
<dbReference type="OrthoDB" id="284865at2"/>
<feature type="transmembrane region" description="Helical" evidence="1">
    <location>
        <begin position="78"/>
        <end position="98"/>
    </location>
</feature>
<keyword evidence="1" id="KW-0812">Transmembrane</keyword>
<keyword evidence="3" id="KW-1185">Reference proteome</keyword>
<protein>
    <recommendedName>
        <fullName evidence="4">DUF420 domain-containing protein</fullName>
    </recommendedName>
</protein>
<dbReference type="KEGG" id="uli:ETAA1_49400"/>
<keyword evidence="1" id="KW-0472">Membrane</keyword>
<dbReference type="EMBL" id="CP036273">
    <property type="protein sequence ID" value="QDU22950.1"/>
    <property type="molecule type" value="Genomic_DNA"/>
</dbReference>
<dbReference type="Proteomes" id="UP000319576">
    <property type="component" value="Chromosome"/>
</dbReference>
<feature type="transmembrane region" description="Helical" evidence="1">
    <location>
        <begin position="43"/>
        <end position="62"/>
    </location>
</feature>
<dbReference type="AlphaFoldDB" id="A0A517XZL1"/>
<accession>A0A517XZL1</accession>
<evidence type="ECO:0000313" key="3">
    <source>
        <dbReference type="Proteomes" id="UP000319576"/>
    </source>
</evidence>
<keyword evidence="1" id="KW-1133">Transmembrane helix</keyword>
<reference evidence="2 3" key="1">
    <citation type="submission" date="2019-02" db="EMBL/GenBank/DDBJ databases">
        <title>Deep-cultivation of Planctomycetes and their phenomic and genomic characterization uncovers novel biology.</title>
        <authorList>
            <person name="Wiegand S."/>
            <person name="Jogler M."/>
            <person name="Boedeker C."/>
            <person name="Pinto D."/>
            <person name="Vollmers J."/>
            <person name="Rivas-Marin E."/>
            <person name="Kohn T."/>
            <person name="Peeters S.H."/>
            <person name="Heuer A."/>
            <person name="Rast P."/>
            <person name="Oberbeckmann S."/>
            <person name="Bunk B."/>
            <person name="Jeske O."/>
            <person name="Meyerdierks A."/>
            <person name="Storesund J.E."/>
            <person name="Kallscheuer N."/>
            <person name="Luecker S."/>
            <person name="Lage O.M."/>
            <person name="Pohl T."/>
            <person name="Merkel B.J."/>
            <person name="Hornburger P."/>
            <person name="Mueller R.-W."/>
            <person name="Bruemmer F."/>
            <person name="Labrenz M."/>
            <person name="Spormann A.M."/>
            <person name="Op den Camp H."/>
            <person name="Overmann J."/>
            <person name="Amann R."/>
            <person name="Jetten M.S.M."/>
            <person name="Mascher T."/>
            <person name="Medema M.H."/>
            <person name="Devos D.P."/>
            <person name="Kaster A.-K."/>
            <person name="Ovreas L."/>
            <person name="Rohde M."/>
            <person name="Galperin M.Y."/>
            <person name="Jogler C."/>
        </authorList>
    </citation>
    <scope>NUCLEOTIDE SEQUENCE [LARGE SCALE GENOMIC DNA]</scope>
    <source>
        <strain evidence="2 3">ETA_A1</strain>
    </source>
</reference>